<dbReference type="InterPro" id="IPR035965">
    <property type="entry name" value="PAS-like_dom_sf"/>
</dbReference>
<dbReference type="CDD" id="cd01949">
    <property type="entry name" value="GGDEF"/>
    <property type="match status" value="1"/>
</dbReference>
<dbReference type="SUPFAM" id="SSF55073">
    <property type="entry name" value="Nucleotide cyclase"/>
    <property type="match status" value="1"/>
</dbReference>
<keyword evidence="5" id="KW-1185">Reference proteome</keyword>
<protein>
    <recommendedName>
        <fullName evidence="6">Diguanylate cyclase</fullName>
    </recommendedName>
</protein>
<dbReference type="PROSITE" id="PS50883">
    <property type="entry name" value="EAL"/>
    <property type="match status" value="1"/>
</dbReference>
<evidence type="ECO:0000259" key="2">
    <source>
        <dbReference type="PROSITE" id="PS50883"/>
    </source>
</evidence>
<name>A0A1A6C4K8_9GAMM</name>
<dbReference type="Pfam" id="PF13426">
    <property type="entry name" value="PAS_9"/>
    <property type="match status" value="1"/>
</dbReference>
<feature type="domain" description="PAS" evidence="1">
    <location>
        <begin position="27"/>
        <end position="62"/>
    </location>
</feature>
<dbReference type="InterPro" id="IPR029787">
    <property type="entry name" value="Nucleotide_cyclase"/>
</dbReference>
<dbReference type="RefSeq" id="WP_052064123.1">
    <property type="nucleotide sequence ID" value="NZ_JQSG02000003.1"/>
</dbReference>
<dbReference type="SMART" id="SM00052">
    <property type="entry name" value="EAL"/>
    <property type="match status" value="1"/>
</dbReference>
<dbReference type="Gene3D" id="3.20.20.450">
    <property type="entry name" value="EAL domain"/>
    <property type="match status" value="1"/>
</dbReference>
<dbReference type="AlphaFoldDB" id="A0A1A6C4K8"/>
<dbReference type="NCBIfam" id="TIGR00254">
    <property type="entry name" value="GGDEF"/>
    <property type="match status" value="1"/>
</dbReference>
<dbReference type="PANTHER" id="PTHR44757:SF2">
    <property type="entry name" value="BIOFILM ARCHITECTURE MAINTENANCE PROTEIN MBAA"/>
    <property type="match status" value="1"/>
</dbReference>
<dbReference type="SUPFAM" id="SSF55781">
    <property type="entry name" value="GAF domain-like"/>
    <property type="match status" value="2"/>
</dbReference>
<organism evidence="4 5">
    <name type="scientific">Acidihalobacter prosperus</name>
    <dbReference type="NCBI Taxonomy" id="160660"/>
    <lineage>
        <taxon>Bacteria</taxon>
        <taxon>Pseudomonadati</taxon>
        <taxon>Pseudomonadota</taxon>
        <taxon>Gammaproteobacteria</taxon>
        <taxon>Chromatiales</taxon>
        <taxon>Ectothiorhodospiraceae</taxon>
        <taxon>Acidihalobacter</taxon>
    </lineage>
</organism>
<dbReference type="PROSITE" id="PS50112">
    <property type="entry name" value="PAS"/>
    <property type="match status" value="1"/>
</dbReference>
<dbReference type="Pfam" id="PF13185">
    <property type="entry name" value="GAF_2"/>
    <property type="match status" value="1"/>
</dbReference>
<feature type="domain" description="EAL" evidence="2">
    <location>
        <begin position="672"/>
        <end position="925"/>
    </location>
</feature>
<evidence type="ECO:0000259" key="1">
    <source>
        <dbReference type="PROSITE" id="PS50112"/>
    </source>
</evidence>
<dbReference type="InterPro" id="IPR001633">
    <property type="entry name" value="EAL_dom"/>
</dbReference>
<dbReference type="SMART" id="SM00267">
    <property type="entry name" value="GGDEF"/>
    <property type="match status" value="1"/>
</dbReference>
<dbReference type="InterPro" id="IPR043128">
    <property type="entry name" value="Rev_trsase/Diguanyl_cyclase"/>
</dbReference>
<dbReference type="SMART" id="SM00065">
    <property type="entry name" value="GAF"/>
    <property type="match status" value="2"/>
</dbReference>
<dbReference type="InterPro" id="IPR000160">
    <property type="entry name" value="GGDEF_dom"/>
</dbReference>
<dbReference type="InterPro" id="IPR029016">
    <property type="entry name" value="GAF-like_dom_sf"/>
</dbReference>
<dbReference type="Proteomes" id="UP000029273">
    <property type="component" value="Unassembled WGS sequence"/>
</dbReference>
<accession>A0A1A6C4K8</accession>
<dbReference type="InterPro" id="IPR035919">
    <property type="entry name" value="EAL_sf"/>
</dbReference>
<dbReference type="InterPro" id="IPR003018">
    <property type="entry name" value="GAF"/>
</dbReference>
<evidence type="ECO:0000313" key="4">
    <source>
        <dbReference type="EMBL" id="OBS09485.1"/>
    </source>
</evidence>
<dbReference type="EMBL" id="JQSG02000003">
    <property type="protein sequence ID" value="OBS09485.1"/>
    <property type="molecule type" value="Genomic_DNA"/>
</dbReference>
<dbReference type="Pfam" id="PF00990">
    <property type="entry name" value="GGDEF"/>
    <property type="match status" value="1"/>
</dbReference>
<comment type="caution">
    <text evidence="4">The sequence shown here is derived from an EMBL/GenBank/DDBJ whole genome shotgun (WGS) entry which is preliminary data.</text>
</comment>
<gene>
    <name evidence="4" type="ORF">Thpro_021813</name>
</gene>
<dbReference type="Pfam" id="PF00563">
    <property type="entry name" value="EAL"/>
    <property type="match status" value="1"/>
</dbReference>
<dbReference type="OrthoDB" id="5789107at2"/>
<dbReference type="PANTHER" id="PTHR44757">
    <property type="entry name" value="DIGUANYLATE CYCLASE DGCP"/>
    <property type="match status" value="1"/>
</dbReference>
<evidence type="ECO:0000313" key="5">
    <source>
        <dbReference type="Proteomes" id="UP000029273"/>
    </source>
</evidence>
<dbReference type="InterPro" id="IPR000014">
    <property type="entry name" value="PAS"/>
</dbReference>
<dbReference type="InterPro" id="IPR052155">
    <property type="entry name" value="Biofilm_reg_signaling"/>
</dbReference>
<evidence type="ECO:0000259" key="3">
    <source>
        <dbReference type="PROSITE" id="PS50887"/>
    </source>
</evidence>
<dbReference type="CDD" id="cd00130">
    <property type="entry name" value="PAS"/>
    <property type="match status" value="1"/>
</dbReference>
<proteinExistence type="predicted"/>
<reference evidence="4 5" key="1">
    <citation type="journal article" date="2014" name="Genome Announc.">
        <title>Draft Genome Sequence of the Iron-Oxidizing, Acidophilic, and Halotolerant 'Thiobacillus prosperus' Type Strain DSM 5130.</title>
        <authorList>
            <person name="Ossandon F.J."/>
            <person name="Cardenas J.P."/>
            <person name="Corbett M."/>
            <person name="Quatrini R."/>
            <person name="Holmes D.S."/>
            <person name="Watkin E."/>
        </authorList>
    </citation>
    <scope>NUCLEOTIDE SEQUENCE [LARGE SCALE GENOMIC DNA]</scope>
    <source>
        <strain evidence="4 5">DSM 5130</strain>
    </source>
</reference>
<dbReference type="SUPFAM" id="SSF141868">
    <property type="entry name" value="EAL domain-like"/>
    <property type="match status" value="1"/>
</dbReference>
<dbReference type="Gene3D" id="3.30.70.270">
    <property type="match status" value="1"/>
</dbReference>
<dbReference type="Gene3D" id="3.30.450.20">
    <property type="entry name" value="PAS domain"/>
    <property type="match status" value="1"/>
</dbReference>
<dbReference type="PROSITE" id="PS50887">
    <property type="entry name" value="GGDEF"/>
    <property type="match status" value="1"/>
</dbReference>
<evidence type="ECO:0008006" key="6">
    <source>
        <dbReference type="Google" id="ProtNLM"/>
    </source>
</evidence>
<sequence>MDDACPPSRARVGARDLLDAHGGEAAFVVDASDPRQPIVDCNAALCRLYGYTPDQLRGESWLCLHDAPGDDAPQQRLTQACRAAVSAQAARSLTLAGYRADGRAMRMHLRLIPLGSPSPATPDTPATRYVGGIETDVTTPHGAYRIVDEQRRLLAARSAIQHLLARMPAPKQPFHESCETLMRRLPGLLAWISAPDAGRARLTAVGGPADFEPPPAVDNIPLDGSAGDHPLSTCFGSGHVYHVPDIMAHPAMADSRAWAERCGMRALLALPIRRRGCADCVLSLLARERGYFNEERIIGCEGIAEALELGLRALEHDRELRLTRDFYAALSEINQLITRRPEPEALFDGICNLILAHAGMDAIWVGLLEPDQRIRVVASAVAPDIEFDPRALDLSADAGSPDGHGAAGFAIRSGRMQVVEDLAHASGFDHWREVHRRSELHAVAAFPFTRRGQIHGVVSVSSRRPGLFSDPLVDLLQRLSENISFGLDDYDRGRDLAYLALHDPLTGLHNRPAFQDRLRQALKASARRPGMSAVALLDLDTFKEVNDQHGHSAGDHLLVEIARRLRPAVRAGDTVARLGGDEFGLLLPQLDDAATLRGILERILAEIARPIALPDGSRHRIGGSIGVVVAAPHMTLEDLLKHADYALYRVKRRGGQGYAFFDQALEAEIRSRNRVRRDFVRALDERAIVLHYQPQVDLENGHVHGAEVLVRWQDGDALVPPAGFIDEVESDTVLACELGRSVLERAAAQLEQWLDTGEDLRLSVNIGLRHLSSSQFPHDIARVIERHPQVLGRLSLEITERAALNNPERARRHLEWAAAQGVPAHLDDFGTAYASLEWLQTLPIAGIKLDVKFVRGILEHSHNLAIATSMSVLASLEGMQLVAEGIESRAEQDILLDLGITLGQGYHFSPALPAGDFIQWRHRRATTLSATHPRVPFQDHLGLQVLLAQIAATVHLFELAPAQQPAPPILEHLLRPNGLPLYRWLDRHAPGFAGRPDFARIRKTADRLRELASRALETWHGYPGALDHAQVDTLRGLLSELRGHACKFLMSCSERESADLGN</sequence>
<dbReference type="Gene3D" id="3.30.450.40">
    <property type="match status" value="2"/>
</dbReference>
<feature type="domain" description="GGDEF" evidence="3">
    <location>
        <begin position="530"/>
        <end position="663"/>
    </location>
</feature>
<dbReference type="CDD" id="cd01948">
    <property type="entry name" value="EAL"/>
    <property type="match status" value="1"/>
</dbReference>
<dbReference type="SUPFAM" id="SSF55785">
    <property type="entry name" value="PYP-like sensor domain (PAS domain)"/>
    <property type="match status" value="1"/>
</dbReference>